<dbReference type="Proteomes" id="UP001495147">
    <property type="component" value="Unassembled WGS sequence"/>
</dbReference>
<dbReference type="RefSeq" id="WP_347702797.1">
    <property type="nucleotide sequence ID" value="NZ_JBDPZD010000001.1"/>
</dbReference>
<dbReference type="GO" id="GO:0016301">
    <property type="term" value="F:kinase activity"/>
    <property type="evidence" value="ECO:0007669"/>
    <property type="project" value="UniProtKB-KW"/>
</dbReference>
<feature type="domain" description="Signal transduction histidine kinase internal region" evidence="3">
    <location>
        <begin position="178"/>
        <end position="252"/>
    </location>
</feature>
<feature type="transmembrane region" description="Helical" evidence="1">
    <location>
        <begin position="127"/>
        <end position="152"/>
    </location>
</feature>
<name>A0ABV0FVL6_9BURK</name>
<dbReference type="InterPro" id="IPR050640">
    <property type="entry name" value="Bact_2-comp_sensor_kinase"/>
</dbReference>
<evidence type="ECO:0000313" key="5">
    <source>
        <dbReference type="Proteomes" id="UP001495147"/>
    </source>
</evidence>
<reference evidence="4 5" key="1">
    <citation type="submission" date="2024-05" db="EMBL/GenBank/DDBJ databases">
        <title>Roseateles sp. DJS-2-20 16S ribosomal RNA gene Genome sequencing and assembly.</title>
        <authorList>
            <person name="Woo H."/>
        </authorList>
    </citation>
    <scope>NUCLEOTIDE SEQUENCE [LARGE SCALE GENOMIC DNA]</scope>
    <source>
        <strain evidence="4 5">DJS-2-20</strain>
    </source>
</reference>
<protein>
    <submittedName>
        <fullName evidence="4">Histidine kinase</fullName>
    </submittedName>
</protein>
<dbReference type="SUPFAM" id="SSF55874">
    <property type="entry name" value="ATPase domain of HSP90 chaperone/DNA topoisomerase II/histidine kinase"/>
    <property type="match status" value="1"/>
</dbReference>
<organism evidence="4 5">
    <name type="scientific">Roseateles paludis</name>
    <dbReference type="NCBI Taxonomy" id="3145238"/>
    <lineage>
        <taxon>Bacteria</taxon>
        <taxon>Pseudomonadati</taxon>
        <taxon>Pseudomonadota</taxon>
        <taxon>Betaproteobacteria</taxon>
        <taxon>Burkholderiales</taxon>
        <taxon>Sphaerotilaceae</taxon>
        <taxon>Roseateles</taxon>
    </lineage>
</organism>
<evidence type="ECO:0000256" key="1">
    <source>
        <dbReference type="SAM" id="Phobius"/>
    </source>
</evidence>
<dbReference type="EMBL" id="JBDPZD010000001">
    <property type="protein sequence ID" value="MEO3689958.1"/>
    <property type="molecule type" value="Genomic_DNA"/>
</dbReference>
<dbReference type="PANTHER" id="PTHR34220:SF9">
    <property type="entry name" value="SIGNAL TRANSDUCTION HISTIDINE KINASE INTERNAL REGION DOMAIN-CONTAINING PROTEIN"/>
    <property type="match status" value="1"/>
</dbReference>
<dbReference type="Pfam" id="PF02518">
    <property type="entry name" value="HATPase_c"/>
    <property type="match status" value="1"/>
</dbReference>
<keyword evidence="4" id="KW-0418">Kinase</keyword>
<keyword evidence="1" id="KW-0472">Membrane</keyword>
<dbReference type="InterPro" id="IPR010559">
    <property type="entry name" value="Sig_transdc_His_kin_internal"/>
</dbReference>
<dbReference type="InterPro" id="IPR003594">
    <property type="entry name" value="HATPase_dom"/>
</dbReference>
<comment type="caution">
    <text evidence="4">The sequence shown here is derived from an EMBL/GenBank/DDBJ whole genome shotgun (WGS) entry which is preliminary data.</text>
</comment>
<proteinExistence type="predicted"/>
<dbReference type="InterPro" id="IPR036890">
    <property type="entry name" value="HATPase_C_sf"/>
</dbReference>
<evidence type="ECO:0000313" key="4">
    <source>
        <dbReference type="EMBL" id="MEO3689958.1"/>
    </source>
</evidence>
<feature type="transmembrane region" description="Helical" evidence="1">
    <location>
        <begin position="68"/>
        <end position="93"/>
    </location>
</feature>
<evidence type="ECO:0000259" key="2">
    <source>
        <dbReference type="Pfam" id="PF02518"/>
    </source>
</evidence>
<feature type="transmembrane region" description="Helical" evidence="1">
    <location>
        <begin position="100"/>
        <end position="121"/>
    </location>
</feature>
<feature type="domain" description="Histidine kinase/HSP90-like ATPase" evidence="2">
    <location>
        <begin position="273"/>
        <end position="356"/>
    </location>
</feature>
<keyword evidence="1" id="KW-1133">Transmembrane helix</keyword>
<evidence type="ECO:0000259" key="3">
    <source>
        <dbReference type="Pfam" id="PF06580"/>
    </source>
</evidence>
<keyword evidence="4" id="KW-0808">Transferase</keyword>
<accession>A0ABV0FVL6</accession>
<keyword evidence="5" id="KW-1185">Reference proteome</keyword>
<dbReference type="Gene3D" id="3.30.565.10">
    <property type="entry name" value="Histidine kinase-like ATPase, C-terminal domain"/>
    <property type="match status" value="1"/>
</dbReference>
<sequence>MPDTPAPARNRSPLCDWRQWFYPGPARQFTPDEMARAGQQPWPEGIDAYLLINALVIVGAVWRPSKPAFTFSLVMAGTLMATVAILAVARLLWRQPTRKLLNIASYGAMTLVMLVVVVLMLDRQRAAVQALLPLAIAAVAVSISGWWILTLYRVAQIEARLRELDEQAERERLASQLAAAQIQPHFLFNTLASLQHWVDTGDVRAAPLLRSFTAYLRATLPMFEHALLPLASEVEMVRSYLAIMQARLGERLQFSIDIDPVIHAQLPPGTLLTLTENAVHHGIEPQLAGGRIELAGRREGDTVVLTVRDDGAGLNPEAQDGVGLANIRRRLQQVFGSRATLTLQQAAPGCLVTLKIAL</sequence>
<keyword evidence="1" id="KW-0812">Transmembrane</keyword>
<dbReference type="Pfam" id="PF06580">
    <property type="entry name" value="His_kinase"/>
    <property type="match status" value="1"/>
</dbReference>
<dbReference type="PANTHER" id="PTHR34220">
    <property type="entry name" value="SENSOR HISTIDINE KINASE YPDA"/>
    <property type="match status" value="1"/>
</dbReference>
<gene>
    <name evidence="4" type="ORF">ABDJ85_00655</name>
</gene>